<dbReference type="RefSeq" id="WP_310275368.1">
    <property type="nucleotide sequence ID" value="NZ_JAVDXW010000001.1"/>
</dbReference>
<feature type="compositionally biased region" description="Low complexity" evidence="1">
    <location>
        <begin position="114"/>
        <end position="125"/>
    </location>
</feature>
<proteinExistence type="predicted"/>
<sequence length="151" mass="16217">MSAPEPAPPEAHVWMSGVREAGWHAVAVSASGGAPMAACGHRLSVPVHHRLGDTPPQDGIRVVCPPCTHALEREEHRVPRVSARIDWPTVDPDIRWPETDPDEPETPTRRRPSLDTALALLLTPDTPAPDRTPLPKAGESASTPDVLRPAA</sequence>
<evidence type="ECO:0000313" key="2">
    <source>
        <dbReference type="EMBL" id="MDR7303211.1"/>
    </source>
</evidence>
<organism evidence="2 3">
    <name type="scientific">Haloactinomyces albus</name>
    <dbReference type="NCBI Taxonomy" id="1352928"/>
    <lineage>
        <taxon>Bacteria</taxon>
        <taxon>Bacillati</taxon>
        <taxon>Actinomycetota</taxon>
        <taxon>Actinomycetes</taxon>
        <taxon>Actinopolysporales</taxon>
        <taxon>Actinopolysporaceae</taxon>
        <taxon>Haloactinomyces</taxon>
    </lineage>
</organism>
<keyword evidence="3" id="KW-1185">Reference proteome</keyword>
<name>A0AAE3ZG07_9ACTN</name>
<accession>A0AAE3ZG07</accession>
<dbReference type="EMBL" id="JAVDXW010000001">
    <property type="protein sequence ID" value="MDR7303211.1"/>
    <property type="molecule type" value="Genomic_DNA"/>
</dbReference>
<dbReference type="AlphaFoldDB" id="A0AAE3ZG07"/>
<reference evidence="2" key="1">
    <citation type="submission" date="2023-07" db="EMBL/GenBank/DDBJ databases">
        <title>Sequencing the genomes of 1000 actinobacteria strains.</title>
        <authorList>
            <person name="Klenk H.-P."/>
        </authorList>
    </citation>
    <scope>NUCLEOTIDE SEQUENCE</scope>
    <source>
        <strain evidence="2">DSM 45977</strain>
    </source>
</reference>
<comment type="caution">
    <text evidence="2">The sequence shown here is derived from an EMBL/GenBank/DDBJ whole genome shotgun (WGS) entry which is preliminary data.</text>
</comment>
<feature type="region of interest" description="Disordered" evidence="1">
    <location>
        <begin position="89"/>
        <end position="151"/>
    </location>
</feature>
<gene>
    <name evidence="2" type="ORF">JOF55_003392</name>
</gene>
<dbReference type="Proteomes" id="UP001180845">
    <property type="component" value="Unassembled WGS sequence"/>
</dbReference>
<evidence type="ECO:0000256" key="1">
    <source>
        <dbReference type="SAM" id="MobiDB-lite"/>
    </source>
</evidence>
<protein>
    <submittedName>
        <fullName evidence="2">Uncharacterized protein</fullName>
    </submittedName>
</protein>
<evidence type="ECO:0000313" key="3">
    <source>
        <dbReference type="Proteomes" id="UP001180845"/>
    </source>
</evidence>